<dbReference type="InterPro" id="IPR006037">
    <property type="entry name" value="RCK_C"/>
</dbReference>
<protein>
    <submittedName>
        <fullName evidence="9">SLC13 family permease</fullName>
    </submittedName>
</protein>
<organism evidence="9 10">
    <name type="scientific">Lujinxingia litoralis</name>
    <dbReference type="NCBI Taxonomy" id="2211119"/>
    <lineage>
        <taxon>Bacteria</taxon>
        <taxon>Deltaproteobacteria</taxon>
        <taxon>Bradymonadales</taxon>
        <taxon>Lujinxingiaceae</taxon>
        <taxon>Lujinxingia</taxon>
    </lineage>
</organism>
<comment type="caution">
    <text evidence="9">The sequence shown here is derived from an EMBL/GenBank/DDBJ whole genome shotgun (WGS) entry which is preliminary data.</text>
</comment>
<keyword evidence="4" id="KW-0677">Repeat</keyword>
<evidence type="ECO:0000256" key="1">
    <source>
        <dbReference type="ARBA" id="ARBA00004141"/>
    </source>
</evidence>
<evidence type="ECO:0000256" key="2">
    <source>
        <dbReference type="ARBA" id="ARBA00022448"/>
    </source>
</evidence>
<feature type="transmembrane region" description="Helical" evidence="7">
    <location>
        <begin position="143"/>
        <end position="164"/>
    </location>
</feature>
<feature type="transmembrane region" description="Helical" evidence="7">
    <location>
        <begin position="435"/>
        <end position="452"/>
    </location>
</feature>
<dbReference type="Proteomes" id="UP000249169">
    <property type="component" value="Unassembled WGS sequence"/>
</dbReference>
<feature type="transmembrane region" description="Helical" evidence="7">
    <location>
        <begin position="184"/>
        <end position="205"/>
    </location>
</feature>
<evidence type="ECO:0000313" key="9">
    <source>
        <dbReference type="EMBL" id="RAL22350.1"/>
    </source>
</evidence>
<feature type="domain" description="RCK C-terminal" evidence="8">
    <location>
        <begin position="222"/>
        <end position="305"/>
    </location>
</feature>
<evidence type="ECO:0000259" key="8">
    <source>
        <dbReference type="PROSITE" id="PS51202"/>
    </source>
</evidence>
<dbReference type="PANTHER" id="PTHR43652">
    <property type="entry name" value="BASIC AMINO ACID ANTIPORTER YFCC-RELATED"/>
    <property type="match status" value="1"/>
</dbReference>
<dbReference type="InterPro" id="IPR036721">
    <property type="entry name" value="RCK_C_sf"/>
</dbReference>
<evidence type="ECO:0000256" key="7">
    <source>
        <dbReference type="SAM" id="Phobius"/>
    </source>
</evidence>
<evidence type="ECO:0000256" key="5">
    <source>
        <dbReference type="ARBA" id="ARBA00022989"/>
    </source>
</evidence>
<proteinExistence type="predicted"/>
<reference evidence="9 10" key="1">
    <citation type="submission" date="2018-05" db="EMBL/GenBank/DDBJ databases">
        <title>Lujinxingia marina gen. nov. sp. nov., a new facultative anaerobic member of the class Deltaproteobacteria, and proposal of Lujinxingaceae fam. nov.</title>
        <authorList>
            <person name="Li C.-M."/>
        </authorList>
    </citation>
    <scope>NUCLEOTIDE SEQUENCE [LARGE SCALE GENOMIC DNA]</scope>
    <source>
        <strain evidence="9 10">B210</strain>
    </source>
</reference>
<dbReference type="OrthoDB" id="9765532at2"/>
<feature type="transmembrane region" description="Helical" evidence="7">
    <location>
        <begin position="578"/>
        <end position="600"/>
    </location>
</feature>
<evidence type="ECO:0000313" key="10">
    <source>
        <dbReference type="Proteomes" id="UP000249169"/>
    </source>
</evidence>
<evidence type="ECO:0000256" key="3">
    <source>
        <dbReference type="ARBA" id="ARBA00022692"/>
    </source>
</evidence>
<accession>A0A328C7H0</accession>
<dbReference type="Pfam" id="PF03600">
    <property type="entry name" value="CitMHS"/>
    <property type="match status" value="1"/>
</dbReference>
<dbReference type="InterPro" id="IPR051679">
    <property type="entry name" value="DASS-Related_Transporters"/>
</dbReference>
<feature type="transmembrane region" description="Helical" evidence="7">
    <location>
        <begin position="541"/>
        <end position="558"/>
    </location>
</feature>
<dbReference type="PROSITE" id="PS51202">
    <property type="entry name" value="RCK_C"/>
    <property type="match status" value="2"/>
</dbReference>
<dbReference type="EMBL" id="QHKO01000004">
    <property type="protein sequence ID" value="RAL22350.1"/>
    <property type="molecule type" value="Genomic_DNA"/>
</dbReference>
<evidence type="ECO:0000256" key="6">
    <source>
        <dbReference type="ARBA" id="ARBA00023136"/>
    </source>
</evidence>
<dbReference type="GO" id="GO:0008324">
    <property type="term" value="F:monoatomic cation transmembrane transporter activity"/>
    <property type="evidence" value="ECO:0007669"/>
    <property type="project" value="InterPro"/>
</dbReference>
<feature type="domain" description="RCK C-terminal" evidence="8">
    <location>
        <begin position="311"/>
        <end position="396"/>
    </location>
</feature>
<dbReference type="GO" id="GO:0005886">
    <property type="term" value="C:plasma membrane"/>
    <property type="evidence" value="ECO:0007669"/>
    <property type="project" value="TreeGrafter"/>
</dbReference>
<feature type="transmembrane region" description="Helical" evidence="7">
    <location>
        <begin position="29"/>
        <end position="47"/>
    </location>
</feature>
<feature type="transmembrane region" description="Helical" evidence="7">
    <location>
        <begin position="506"/>
        <end position="529"/>
    </location>
</feature>
<dbReference type="Gene3D" id="3.30.70.1450">
    <property type="entry name" value="Regulator of K+ conductance, C-terminal domain"/>
    <property type="match status" value="2"/>
</dbReference>
<keyword evidence="10" id="KW-1185">Reference proteome</keyword>
<comment type="subcellular location">
    <subcellularLocation>
        <location evidence="1">Membrane</location>
        <topology evidence="1">Multi-pass membrane protein</topology>
    </subcellularLocation>
</comment>
<feature type="transmembrane region" description="Helical" evidence="7">
    <location>
        <begin position="412"/>
        <end position="429"/>
    </location>
</feature>
<keyword evidence="3 7" id="KW-0812">Transmembrane</keyword>
<sequence>MESLTPDMITVLVILASAIYLFVSEIVRIDVAAIIIMVAVGLTGLVSGDQLFNGFASNAVISIIAVMILGAALDRVGIMRRVAAFLLKVGGRTEGRIISLISGSVAAISAFMQNIGAAALFLPVSERLAERTGISVSRILMPMGFAAILGGTMTLVASGPLILLNDLLAASSQNLGVEIEPLGLFTPTPIGIALTVAGIAMFAIAGKWLLPSNTIQESEEARDLAATYGIDQTIHAFAVGSDSPLCGDSVEAIEAQRQGIVLLAIARDGELTPAPTRDFCIQQGDVLAILGPAERIEHLAQSARLTPTANTPFAALHDDQHAGLAEVLVRPGSDVVGKKVVDLRLRAAFGVTVLGIHRRGELLIDDVRQIVLDAGDVLVLFTPWERLQTLAKEPPFVVLSDYPAEPARTHKTRWALLAFGLALGLVIFSSLKLSLALMVGAVIVLITGVLTADEAYRAVSWKTVFLLAALIPLGQAVEDTGTAAWIAERVIGLTEGFPTWGVQLTIALLATAFTLTISNVGATVLLVPLAANVAVGVGADPAQFGLIVALAASNAFLLPTHQVNALLMGPGGYRVKDFLKAGTAMTVLFTAVLIGTINIFF</sequence>
<dbReference type="GO" id="GO:0006813">
    <property type="term" value="P:potassium ion transport"/>
    <property type="evidence" value="ECO:0007669"/>
    <property type="project" value="InterPro"/>
</dbReference>
<keyword evidence="5 7" id="KW-1133">Transmembrane helix</keyword>
<evidence type="ECO:0000256" key="4">
    <source>
        <dbReference type="ARBA" id="ARBA00022737"/>
    </source>
</evidence>
<dbReference type="PANTHER" id="PTHR43652:SF2">
    <property type="entry name" value="BASIC AMINO ACID ANTIPORTER YFCC-RELATED"/>
    <property type="match status" value="1"/>
</dbReference>
<feature type="transmembrane region" description="Helical" evidence="7">
    <location>
        <begin position="59"/>
        <end position="78"/>
    </location>
</feature>
<dbReference type="RefSeq" id="WP_111729921.1">
    <property type="nucleotide sequence ID" value="NZ_QHKO01000004.1"/>
</dbReference>
<dbReference type="InterPro" id="IPR004680">
    <property type="entry name" value="Cit_transptr-like_dom"/>
</dbReference>
<dbReference type="AlphaFoldDB" id="A0A328C7H0"/>
<dbReference type="SUPFAM" id="SSF116726">
    <property type="entry name" value="TrkA C-terminal domain-like"/>
    <property type="match status" value="2"/>
</dbReference>
<dbReference type="Pfam" id="PF02080">
    <property type="entry name" value="TrkA_C"/>
    <property type="match status" value="2"/>
</dbReference>
<feature type="transmembrane region" description="Helical" evidence="7">
    <location>
        <begin position="7"/>
        <end position="23"/>
    </location>
</feature>
<name>A0A328C7H0_9DELT</name>
<keyword evidence="2" id="KW-0813">Transport</keyword>
<gene>
    <name evidence="9" type="ORF">DL240_10905</name>
</gene>
<feature type="transmembrane region" description="Helical" evidence="7">
    <location>
        <begin position="464"/>
        <end position="486"/>
    </location>
</feature>
<keyword evidence="6 7" id="KW-0472">Membrane</keyword>